<proteinExistence type="predicted"/>
<comment type="caution">
    <text evidence="2">The sequence shown here is derived from an EMBL/GenBank/DDBJ whole genome shotgun (WGS) entry which is preliminary data.</text>
</comment>
<evidence type="ECO:0000313" key="3">
    <source>
        <dbReference type="Proteomes" id="UP000749559"/>
    </source>
</evidence>
<organism evidence="2 3">
    <name type="scientific">Owenia fusiformis</name>
    <name type="common">Polychaete worm</name>
    <dbReference type="NCBI Taxonomy" id="6347"/>
    <lineage>
        <taxon>Eukaryota</taxon>
        <taxon>Metazoa</taxon>
        <taxon>Spiralia</taxon>
        <taxon>Lophotrochozoa</taxon>
        <taxon>Annelida</taxon>
        <taxon>Polychaeta</taxon>
        <taxon>Sedentaria</taxon>
        <taxon>Canalipalpata</taxon>
        <taxon>Sabellida</taxon>
        <taxon>Oweniida</taxon>
        <taxon>Oweniidae</taxon>
        <taxon>Owenia</taxon>
    </lineage>
</organism>
<accession>A0A8S4NZ98</accession>
<protein>
    <submittedName>
        <fullName evidence="2">Uncharacterized protein</fullName>
    </submittedName>
</protein>
<evidence type="ECO:0000256" key="1">
    <source>
        <dbReference type="SAM" id="Coils"/>
    </source>
</evidence>
<feature type="coiled-coil region" evidence="1">
    <location>
        <begin position="42"/>
        <end position="69"/>
    </location>
</feature>
<dbReference type="AlphaFoldDB" id="A0A8S4NZ98"/>
<sequence>MENSKLEEQILKIFVSPEMAKIFQGIMKPLFDEQAKLHSMEISSLQKTVSEQKSTIRDLDERIDQLEQNVKLNTFTVRGLKPTKSEEENKQILLKLLNKIDVEMHSSEITNAYPIGNDLLLVKTSSRAAKQKVFCNKSKLKGLKRDPNDPIVYFNEDLTKRRALLFKRMRDLKKAGKIKGTFTRNGEIVVITNTKDAKPKEIKNLEDLARLGVTTNSDQQDNK</sequence>
<keyword evidence="3" id="KW-1185">Reference proteome</keyword>
<evidence type="ECO:0000313" key="2">
    <source>
        <dbReference type="EMBL" id="CAH1787428.1"/>
    </source>
</evidence>
<name>A0A8S4NZ98_OWEFU</name>
<reference evidence="2" key="1">
    <citation type="submission" date="2022-03" db="EMBL/GenBank/DDBJ databases">
        <authorList>
            <person name="Martin C."/>
        </authorList>
    </citation>
    <scope>NUCLEOTIDE SEQUENCE</scope>
</reference>
<dbReference type="EMBL" id="CAIIXF020000006">
    <property type="protein sequence ID" value="CAH1787428.1"/>
    <property type="molecule type" value="Genomic_DNA"/>
</dbReference>
<dbReference type="OrthoDB" id="6062651at2759"/>
<keyword evidence="1" id="KW-0175">Coiled coil</keyword>
<dbReference type="Proteomes" id="UP000749559">
    <property type="component" value="Unassembled WGS sequence"/>
</dbReference>
<gene>
    <name evidence="2" type="ORF">OFUS_LOCUS13132</name>
</gene>